<proteinExistence type="predicted"/>
<protein>
    <submittedName>
        <fullName evidence="2">Uncharacterized protein</fullName>
    </submittedName>
</protein>
<reference evidence="2 3" key="1">
    <citation type="submission" date="2016-02" db="EMBL/GenBank/DDBJ databases">
        <title>Genome analysis of coral dinoflagellate symbionts highlights evolutionary adaptations to a symbiotic lifestyle.</title>
        <authorList>
            <person name="Aranda M."/>
            <person name="Li Y."/>
            <person name="Liew Y.J."/>
            <person name="Baumgarten S."/>
            <person name="Simakov O."/>
            <person name="Wilson M."/>
            <person name="Piel J."/>
            <person name="Ashoor H."/>
            <person name="Bougouffa S."/>
            <person name="Bajic V.B."/>
            <person name="Ryu T."/>
            <person name="Ravasi T."/>
            <person name="Bayer T."/>
            <person name="Micklem G."/>
            <person name="Kim H."/>
            <person name="Bhak J."/>
            <person name="Lajeunesse T.C."/>
            <person name="Voolstra C.R."/>
        </authorList>
    </citation>
    <scope>NUCLEOTIDE SEQUENCE [LARGE SCALE GENOMIC DNA]</scope>
    <source>
        <strain evidence="2 3">CCMP2467</strain>
    </source>
</reference>
<evidence type="ECO:0000313" key="2">
    <source>
        <dbReference type="EMBL" id="OLP87169.1"/>
    </source>
</evidence>
<dbReference type="Proteomes" id="UP000186817">
    <property type="component" value="Unassembled WGS sequence"/>
</dbReference>
<accession>A0A1Q9CWA6</accession>
<gene>
    <name evidence="2" type="ORF">AK812_SmicGene31637</name>
</gene>
<dbReference type="EMBL" id="LSRX01000876">
    <property type="protein sequence ID" value="OLP87169.1"/>
    <property type="molecule type" value="Genomic_DNA"/>
</dbReference>
<feature type="region of interest" description="Disordered" evidence="1">
    <location>
        <begin position="48"/>
        <end position="91"/>
    </location>
</feature>
<sequence>MLPVLVFIQRLPEEKLHRRHVGRNVSHHPESAHITVATVQKKEMALPDAAMEPATEAEDASEPDEDATVPDAAMEPVPEAEDATQPDEVHG</sequence>
<dbReference type="AlphaFoldDB" id="A0A1Q9CWA6"/>
<organism evidence="2 3">
    <name type="scientific">Symbiodinium microadriaticum</name>
    <name type="common">Dinoflagellate</name>
    <name type="synonym">Zooxanthella microadriatica</name>
    <dbReference type="NCBI Taxonomy" id="2951"/>
    <lineage>
        <taxon>Eukaryota</taxon>
        <taxon>Sar</taxon>
        <taxon>Alveolata</taxon>
        <taxon>Dinophyceae</taxon>
        <taxon>Suessiales</taxon>
        <taxon>Symbiodiniaceae</taxon>
        <taxon>Symbiodinium</taxon>
    </lineage>
</organism>
<evidence type="ECO:0000256" key="1">
    <source>
        <dbReference type="SAM" id="MobiDB-lite"/>
    </source>
</evidence>
<name>A0A1Q9CWA6_SYMMI</name>
<evidence type="ECO:0000313" key="3">
    <source>
        <dbReference type="Proteomes" id="UP000186817"/>
    </source>
</evidence>
<keyword evidence="3" id="KW-1185">Reference proteome</keyword>
<feature type="compositionally biased region" description="Acidic residues" evidence="1">
    <location>
        <begin position="55"/>
        <end position="68"/>
    </location>
</feature>
<comment type="caution">
    <text evidence="2">The sequence shown here is derived from an EMBL/GenBank/DDBJ whole genome shotgun (WGS) entry which is preliminary data.</text>
</comment>